<feature type="domain" description="YknX-like C-terminal permuted SH3-like" evidence="4">
    <location>
        <begin position="336"/>
        <end position="403"/>
    </location>
</feature>
<keyword evidence="6" id="KW-1185">Reference proteome</keyword>
<dbReference type="RefSeq" id="WP_326298338.1">
    <property type="nucleotide sequence ID" value="NZ_JAYLLH010000023.1"/>
</dbReference>
<dbReference type="Pfam" id="PF25989">
    <property type="entry name" value="YknX_C"/>
    <property type="match status" value="1"/>
</dbReference>
<sequence>MAEHRKSRTWTTVIAVLIVAAGLVYAFWPRATLVDIGTVGQGPMRVTIDEEGRTQVRNAYVVSTPIAGKLLRLTAEVGDDVIKGETIVARMQPSAPAMLDVRTREQADAGVTAAQAALRVAEADVNKARADRDLAQADFDRTQTLFGKGIASQSALDAARRGLRAAEATLDTTRAAVSMRVAELNNAQAQLLTFDDRQLGEALQTQETIPLMAPASGTILQVMQESETTVAAGTPIMEIGDIARDLEVRVDLLSTDAVQVRVGQQVLIDDWGGPQILGGEIRHIAPFGFTKVSALGVEEQRVTTTIRFTGAPEARAGLGHGFRVEARIVTWSAETAVTVPASALYRKGDGWALYVVENGTAQEREVAVEANNGLSAAISRGVTPGDAIILYPPSGLLPGTKVAQRQTN</sequence>
<dbReference type="SUPFAM" id="SSF111369">
    <property type="entry name" value="HlyD-like secretion proteins"/>
    <property type="match status" value="1"/>
</dbReference>
<reference evidence="5 6" key="1">
    <citation type="submission" date="2024-01" db="EMBL/GenBank/DDBJ databases">
        <title>Mesobacterium rodlantinim sp. nov., isolated from shallow sea hydrothermal systems off Kueishantao Island.</title>
        <authorList>
            <person name="Su Z."/>
            <person name="Tang K."/>
        </authorList>
    </citation>
    <scope>NUCLEOTIDE SEQUENCE [LARGE SCALE GENOMIC DNA]</scope>
    <source>
        <strain evidence="5 6">TK19101</strain>
    </source>
</reference>
<comment type="caution">
    <text evidence="5">The sequence shown here is derived from an EMBL/GenBank/DDBJ whole genome shotgun (WGS) entry which is preliminary data.</text>
</comment>
<gene>
    <name evidence="5" type="ORF">VK792_14575</name>
</gene>
<dbReference type="Gene3D" id="1.10.287.470">
    <property type="entry name" value="Helix hairpin bin"/>
    <property type="match status" value="1"/>
</dbReference>
<dbReference type="InterPro" id="IPR050465">
    <property type="entry name" value="UPF0194_transport"/>
</dbReference>
<comment type="subcellular location">
    <subcellularLocation>
        <location evidence="1">Cell envelope</location>
    </subcellularLocation>
</comment>
<accession>A0ABU6HJ80</accession>
<evidence type="ECO:0000256" key="2">
    <source>
        <dbReference type="ARBA" id="ARBA00023054"/>
    </source>
</evidence>
<keyword evidence="2 3" id="KW-0175">Coiled coil</keyword>
<evidence type="ECO:0000313" key="6">
    <source>
        <dbReference type="Proteomes" id="UP001348149"/>
    </source>
</evidence>
<dbReference type="PANTHER" id="PTHR32347:SF29">
    <property type="entry name" value="UPF0194 MEMBRANE PROTEIN YBHG"/>
    <property type="match status" value="1"/>
</dbReference>
<evidence type="ECO:0000256" key="1">
    <source>
        <dbReference type="ARBA" id="ARBA00004196"/>
    </source>
</evidence>
<protein>
    <submittedName>
        <fullName evidence="5">HlyD family efflux transporter periplasmic adaptor subunit</fullName>
    </submittedName>
</protein>
<dbReference type="Gene3D" id="2.40.420.20">
    <property type="match status" value="1"/>
</dbReference>
<proteinExistence type="predicted"/>
<dbReference type="InterPro" id="IPR058637">
    <property type="entry name" value="YknX-like_C"/>
</dbReference>
<evidence type="ECO:0000256" key="3">
    <source>
        <dbReference type="SAM" id="Coils"/>
    </source>
</evidence>
<dbReference type="Gene3D" id="2.40.50.100">
    <property type="match status" value="1"/>
</dbReference>
<organism evidence="5 6">
    <name type="scientific">Mesobacterium hydrothermale</name>
    <dbReference type="NCBI Taxonomy" id="3111907"/>
    <lineage>
        <taxon>Bacteria</taxon>
        <taxon>Pseudomonadati</taxon>
        <taxon>Pseudomonadota</taxon>
        <taxon>Alphaproteobacteria</taxon>
        <taxon>Rhodobacterales</taxon>
        <taxon>Roseobacteraceae</taxon>
        <taxon>Mesobacterium</taxon>
    </lineage>
</organism>
<name>A0ABU6HJ80_9RHOB</name>
<dbReference type="PANTHER" id="PTHR32347">
    <property type="entry name" value="EFFLUX SYSTEM COMPONENT YKNX-RELATED"/>
    <property type="match status" value="1"/>
</dbReference>
<evidence type="ECO:0000313" key="5">
    <source>
        <dbReference type="EMBL" id="MEC3862515.1"/>
    </source>
</evidence>
<feature type="coiled-coil region" evidence="3">
    <location>
        <begin position="111"/>
        <end position="138"/>
    </location>
</feature>
<dbReference type="Proteomes" id="UP001348149">
    <property type="component" value="Unassembled WGS sequence"/>
</dbReference>
<evidence type="ECO:0000259" key="4">
    <source>
        <dbReference type="Pfam" id="PF25989"/>
    </source>
</evidence>
<dbReference type="EMBL" id="JAYLLH010000023">
    <property type="protein sequence ID" value="MEC3862515.1"/>
    <property type="molecule type" value="Genomic_DNA"/>
</dbReference>